<organism evidence="1 2">
    <name type="scientific">Nicotiana sylvestris</name>
    <name type="common">Wood tobacco</name>
    <name type="synonym">South American tobacco</name>
    <dbReference type="NCBI Taxonomy" id="4096"/>
    <lineage>
        <taxon>Eukaryota</taxon>
        <taxon>Viridiplantae</taxon>
        <taxon>Streptophyta</taxon>
        <taxon>Embryophyta</taxon>
        <taxon>Tracheophyta</taxon>
        <taxon>Spermatophyta</taxon>
        <taxon>Magnoliopsida</taxon>
        <taxon>eudicotyledons</taxon>
        <taxon>Gunneridae</taxon>
        <taxon>Pentapetalae</taxon>
        <taxon>asterids</taxon>
        <taxon>lamiids</taxon>
        <taxon>Solanales</taxon>
        <taxon>Solanaceae</taxon>
        <taxon>Nicotianoideae</taxon>
        <taxon>Nicotianeae</taxon>
        <taxon>Nicotiana</taxon>
    </lineage>
</organism>
<evidence type="ECO:0000313" key="2">
    <source>
        <dbReference type="RefSeq" id="XP_009760692.1"/>
    </source>
</evidence>
<gene>
    <name evidence="2" type="primary">LOC104213012</name>
</gene>
<sequence length="297" mass="33965">MSRLIGGGEPNVKEKELLMEREVFDETYIKRFNTYVDFSSPPRHIFGKQIRDSGDAQSIDANFKKLFDGQAMLNKEIGKDKFAELFKALEIKNKNNEKETNNYGDLIGQVSKDGDTNSIYFQHLQDNQQDKIDVHDHDINVDNDKQEYRNVNDADENIERNNMDMLSAGEMVLYGQWGEILETQMVGVTKSQIIKPFTRDVPNNITPVNVPRKRRPAAVFKSPYVNDFSSGGNPVEDKQNNFAANVKLPFEASITEEASFEMLHEFAKWVDIGLKGKSTLSYFTICERRGNMDVIVM</sequence>
<name>A0A1U7UXC8_NICSY</name>
<accession>A0A1U7UXC8</accession>
<dbReference type="OrthoDB" id="10258041at2759"/>
<dbReference type="AlphaFoldDB" id="A0A1U7UXC8"/>
<protein>
    <submittedName>
        <fullName evidence="2">Uncharacterized protein LOC104213012 isoform X1</fullName>
    </submittedName>
</protein>
<reference evidence="1" key="1">
    <citation type="journal article" date="2013" name="Genome Biol.">
        <title>Reference genomes and transcriptomes of Nicotiana sylvestris and Nicotiana tomentosiformis.</title>
        <authorList>
            <person name="Sierro N."/>
            <person name="Battey J.N."/>
            <person name="Ouadi S."/>
            <person name="Bovet L."/>
            <person name="Goepfert S."/>
            <person name="Bakaher N."/>
            <person name="Peitsch M.C."/>
            <person name="Ivanov N.V."/>
        </authorList>
    </citation>
    <scope>NUCLEOTIDE SEQUENCE [LARGE SCALE GENOMIC DNA]</scope>
</reference>
<dbReference type="Proteomes" id="UP000189701">
    <property type="component" value="Unplaced"/>
</dbReference>
<keyword evidence="1" id="KW-1185">Reference proteome</keyword>
<evidence type="ECO:0000313" key="1">
    <source>
        <dbReference type="Proteomes" id="UP000189701"/>
    </source>
</evidence>
<reference evidence="2" key="2">
    <citation type="submission" date="2025-08" db="UniProtKB">
        <authorList>
            <consortium name="RefSeq"/>
        </authorList>
    </citation>
    <scope>IDENTIFICATION</scope>
    <source>
        <tissue evidence="2">Leaf</tissue>
    </source>
</reference>
<dbReference type="RefSeq" id="XP_009760692.1">
    <property type="nucleotide sequence ID" value="XM_009762390.1"/>
</dbReference>
<proteinExistence type="predicted"/>